<feature type="domain" description="PurM-like C-terminal" evidence="14">
    <location>
        <begin position="859"/>
        <end position="1002"/>
    </location>
</feature>
<dbReference type="PANTHER" id="PTHR10099:SF1">
    <property type="entry name" value="PHOSPHORIBOSYLFORMYLGLYCINAMIDINE SYNTHASE"/>
    <property type="match status" value="1"/>
</dbReference>
<feature type="binding site" evidence="12">
    <location>
        <position position="931"/>
    </location>
    <ligand>
        <name>ATP</name>
        <dbReference type="ChEBI" id="CHEBI:30616"/>
    </ligand>
</feature>
<evidence type="ECO:0000256" key="2">
    <source>
        <dbReference type="ARBA" id="ARBA00008608"/>
    </source>
</evidence>
<dbReference type="CDD" id="cd02204">
    <property type="entry name" value="PurL_repeat2"/>
    <property type="match status" value="1"/>
</dbReference>
<feature type="binding site" evidence="12">
    <location>
        <position position="929"/>
    </location>
    <ligand>
        <name>Mg(2+)</name>
        <dbReference type="ChEBI" id="CHEBI:18420"/>
    </ligand>
</feature>
<dbReference type="SUPFAM" id="SSF52317">
    <property type="entry name" value="Class I glutamine amidotransferase-like"/>
    <property type="match status" value="1"/>
</dbReference>
<feature type="active site" description="Nucleophile" evidence="12">
    <location>
        <position position="1180"/>
    </location>
</feature>
<dbReference type="GO" id="GO:0006189">
    <property type="term" value="P:'de novo' IMP biosynthetic process"/>
    <property type="evidence" value="ECO:0007669"/>
    <property type="project" value="UniProtKB-UniRule"/>
</dbReference>
<sequence>MIVLEGQSALSHFRRARLESKLQSIAPAVRVRGAWHVYFIEADPGASPDLATLRRVLQANEGDAPQADGAVSRFVTPRLGTLSPWASKATELLRGAGQPVKRVERGLRIDLEGWDDASPALAKALHDPMTQSLLASREQAQALFTAPARGELERIPLAQLEAANARLGLALAEDEIDYLRTRYAELGRDPSDVELMMFAQANSEHCRHKIFNASWTIDGKEQDRSLFRMIKHTHAQTPEHTLSAYSDNAAVLEGYPAARFRPDGSGQYRIEASVDSAFCIKVETHNHPTAIAPFPGASTGAGGEIRDEGATGRGGKPKAGLTGFSVSHLRIPTLPQPWEAPRALNPRMAPALDIMLDGPLGGAAFNNEFGRPNLLGYFRSFELPEGEALTRAYDKPIMLAGGLGAIDRIQVEKKTLSPGDAVIVLGGPAMLIGLGGGAASSVASGESAEDLDFASVQRDNPEMERRCQEVIDRCVAMGEDNPILWFHDVGAGGLSNAIPELLHDSGVGGVIDLGRVPSDDPSLSPMQLWCNESQERYVLGVPQARLAEFAAICERERCPFAAVGVATKEERLVVGYGALDDASLLPPGEGGAQRRMRGDEGQGGSAITGSGSPHPNPSPEGRGAYPIDLPMDVLFGKPPKMHRDTAHPAPPKWPALQTGALDLHEAGLRVLAHPTVAAKQFLITIGDRSVGGLTARDQLVGPWQMPVADCAITLSGYEGFVGEAMAIGERTPLALLDAGAAARMAVGEAITNLCAAPVESLHRVKLSANWMAACGYPGEDALLFDAVKAVGMELCPELDISIPVGKDSLSMQAQWHSDGQAQKSVSPVSLIISAFAPVTDVRQQLTPLLAREDDSELWLIGLGAGKKRLGGSVLAQVYPQSGGDGAWPAFAGDGRDESVPDLDDPQRLRDFFHLIADAREAGLLLAYHDRSDGGAFATLCEMAFASHRGLDINLDGWGDDAFRTLFAEELGAVVQVADEDRAAFADLVERHALTECAQRIARPTTAAVVRVQQDGDVLTEWRWEELFDAWWLVTHAMQKLRDNPEAADQERETARQFGRTGLKPKLSFDAAEDVAAPFIATGKRPKVAILREQGVNGQIEMASAFTRAGFDAFDVHMSDLIAGRVSLADFSGLAACGGFSYGDVLGAGRGWATSILERNALRDVFATFFARADTFSLGVCNGCQMMSQLKDIIPGAQHWPVFLRNQSEQFEARVALLEVQESPSVFFRGMAGSRIPVAVAHGEGRASFAGAVDQAAAHVALRYVDGDGVVATAYPLNPNGSPDGITGLTSDDGRATILMPHPERTPRSANHSWHPAGWPEDSPWLRMFRNARVWVG</sequence>
<keyword evidence="4 12" id="KW-0436">Ligase</keyword>
<dbReference type="Gene3D" id="3.40.50.880">
    <property type="match status" value="1"/>
</dbReference>
<comment type="function">
    <text evidence="12">Phosphoribosylformylglycinamidine synthase involved in the purines biosynthetic pathway. Catalyzes the ATP-dependent conversion of formylglycinamide ribonucleotide (FGAR) and glutamine to yield formylglycinamidine ribonucleotide (FGAM) and glutamate.</text>
</comment>
<feature type="domain" description="Phosphoribosylformylglycinamidine synthase N-terminal" evidence="16">
    <location>
        <begin position="36"/>
        <end position="144"/>
    </location>
</feature>
<evidence type="ECO:0000256" key="1">
    <source>
        <dbReference type="ARBA" id="ARBA00004920"/>
    </source>
</evidence>
<feature type="domain" description="Phosphoribosylformylglycinamidine synthase linker" evidence="15">
    <location>
        <begin position="160"/>
        <end position="209"/>
    </location>
</feature>
<evidence type="ECO:0000256" key="11">
    <source>
        <dbReference type="ARBA" id="ARBA00052585"/>
    </source>
</evidence>
<dbReference type="HAMAP" id="MF_00419">
    <property type="entry name" value="PurL_1"/>
    <property type="match status" value="1"/>
</dbReference>
<comment type="caution">
    <text evidence="12">Lacks conserved residue(s) required for the propagation of feature annotation.</text>
</comment>
<evidence type="ECO:0000256" key="4">
    <source>
        <dbReference type="ARBA" id="ARBA00022598"/>
    </source>
</evidence>
<comment type="subcellular location">
    <subcellularLocation>
        <location evidence="12">Cytoplasm</location>
    </subcellularLocation>
</comment>
<dbReference type="InterPro" id="IPR036604">
    <property type="entry name" value="PurS-like_sf"/>
</dbReference>
<comment type="pathway">
    <text evidence="1 12">Purine metabolism; IMP biosynthesis via de novo pathway; 5-amino-1-(5-phospho-D-ribosyl)imidazole from N(2)-formyl-N(1)-(5-phospho-D-ribosyl)glycinamide: step 1/2.</text>
</comment>
<feature type="binding site" evidence="12">
    <location>
        <position position="708"/>
    </location>
    <ligand>
        <name>ATP</name>
        <dbReference type="ChEBI" id="CHEBI:30616"/>
    </ligand>
</feature>
<evidence type="ECO:0000256" key="10">
    <source>
        <dbReference type="ARBA" id="ARBA00022962"/>
    </source>
</evidence>
<accession>A0A7G9TGE8</accession>
<dbReference type="InterPro" id="IPR036676">
    <property type="entry name" value="PurM-like_C_sf"/>
</dbReference>
<dbReference type="NCBIfam" id="NF003672">
    <property type="entry name" value="PRK05297.1"/>
    <property type="match status" value="1"/>
</dbReference>
<dbReference type="Proteomes" id="UP000515838">
    <property type="component" value="Chromosome"/>
</dbReference>
<dbReference type="InterPro" id="IPR036921">
    <property type="entry name" value="PurM-like_N_sf"/>
</dbReference>
<evidence type="ECO:0000259" key="16">
    <source>
        <dbReference type="Pfam" id="PF18076"/>
    </source>
</evidence>
<dbReference type="InterPro" id="IPR040707">
    <property type="entry name" value="FGAR-AT_N"/>
</dbReference>
<dbReference type="InterPro" id="IPR010073">
    <property type="entry name" value="PurL_large"/>
</dbReference>
<comment type="similarity">
    <text evidence="2 12">In the N-terminal section; belongs to the FGAMS family.</text>
</comment>
<keyword evidence="9 12" id="KW-0460">Magnesium</keyword>
<keyword evidence="10 12" id="KW-0315">Glutamine amidotransferase</keyword>
<keyword evidence="3 12" id="KW-0963">Cytoplasm</keyword>
<dbReference type="CDD" id="cd01740">
    <property type="entry name" value="GATase1_FGAR_AT"/>
    <property type="match status" value="1"/>
</dbReference>
<comment type="catalytic activity">
    <reaction evidence="11 12">
        <text>N(2)-formyl-N(1)-(5-phospho-beta-D-ribosyl)glycinamide + L-glutamine + ATP + H2O = 2-formamido-N(1)-(5-O-phospho-beta-D-ribosyl)acetamidine + L-glutamate + ADP + phosphate + H(+)</text>
        <dbReference type="Rhea" id="RHEA:17129"/>
        <dbReference type="ChEBI" id="CHEBI:15377"/>
        <dbReference type="ChEBI" id="CHEBI:15378"/>
        <dbReference type="ChEBI" id="CHEBI:29985"/>
        <dbReference type="ChEBI" id="CHEBI:30616"/>
        <dbReference type="ChEBI" id="CHEBI:43474"/>
        <dbReference type="ChEBI" id="CHEBI:58359"/>
        <dbReference type="ChEBI" id="CHEBI:147286"/>
        <dbReference type="ChEBI" id="CHEBI:147287"/>
        <dbReference type="ChEBI" id="CHEBI:456216"/>
        <dbReference type="EC" id="6.3.5.3"/>
    </reaction>
</comment>
<dbReference type="InterPro" id="IPR029062">
    <property type="entry name" value="Class_I_gatase-like"/>
</dbReference>
<dbReference type="Pfam" id="PF13507">
    <property type="entry name" value="GATase_5"/>
    <property type="match status" value="1"/>
</dbReference>
<dbReference type="Gene3D" id="3.90.650.10">
    <property type="entry name" value="PurM-like C-terminal domain"/>
    <property type="match status" value="2"/>
</dbReference>
<dbReference type="InterPro" id="IPR041609">
    <property type="entry name" value="PurL_linker"/>
</dbReference>
<dbReference type="UniPathway" id="UPA00074">
    <property type="reaction ID" value="UER00128"/>
</dbReference>
<gene>
    <name evidence="12 18" type="primary">purL</name>
    <name evidence="18" type="synonym">purI</name>
    <name evidence="18" type="ORF">IAE60_07130</name>
</gene>
<dbReference type="CDD" id="cd02203">
    <property type="entry name" value="PurL_repeat1"/>
    <property type="match status" value="1"/>
</dbReference>
<feature type="binding site" evidence="12">
    <location>
        <position position="709"/>
    </location>
    <ligand>
        <name>Mg(2+)</name>
        <dbReference type="ChEBI" id="CHEBI:18420"/>
    </ligand>
</feature>
<dbReference type="InterPro" id="IPR055181">
    <property type="entry name" value="FGAR-AT_PurM_N-like"/>
</dbReference>
<evidence type="ECO:0000313" key="19">
    <source>
        <dbReference type="Proteomes" id="UP000515838"/>
    </source>
</evidence>
<dbReference type="Pfam" id="PF22689">
    <property type="entry name" value="FGAR-AT_PurM_N-like"/>
    <property type="match status" value="1"/>
</dbReference>
<dbReference type="FunFam" id="3.90.650.10:FF:000024">
    <property type="entry name" value="Phosphoribosylformylglycinamidine synthase"/>
    <property type="match status" value="1"/>
</dbReference>
<feature type="domain" description="FGAR-AT PurM N-terminal-like" evidence="17">
    <location>
        <begin position="679"/>
        <end position="837"/>
    </location>
</feature>
<evidence type="ECO:0000256" key="3">
    <source>
        <dbReference type="ARBA" id="ARBA00022490"/>
    </source>
</evidence>
<keyword evidence="7 12" id="KW-0658">Purine biosynthesis</keyword>
<dbReference type="SUPFAM" id="SSF109736">
    <property type="entry name" value="FGAM synthase PurL, linker domain"/>
    <property type="match status" value="1"/>
</dbReference>
<evidence type="ECO:0000259" key="14">
    <source>
        <dbReference type="Pfam" id="PF02769"/>
    </source>
</evidence>
<dbReference type="SUPFAM" id="SSF55326">
    <property type="entry name" value="PurM N-terminal domain-like"/>
    <property type="match status" value="2"/>
</dbReference>
<feature type="region of interest" description="Disordered" evidence="13">
    <location>
        <begin position="584"/>
        <end position="625"/>
    </location>
</feature>
<dbReference type="Pfam" id="PF18076">
    <property type="entry name" value="FGAR-AT_N"/>
    <property type="match status" value="1"/>
</dbReference>
<dbReference type="SUPFAM" id="SSF56042">
    <property type="entry name" value="PurM C-terminal domain-like"/>
    <property type="match status" value="2"/>
</dbReference>
<dbReference type="EMBL" id="CP060731">
    <property type="protein sequence ID" value="QNN79173.1"/>
    <property type="molecule type" value="Genomic_DNA"/>
</dbReference>
<evidence type="ECO:0000256" key="13">
    <source>
        <dbReference type="SAM" id="MobiDB-lite"/>
    </source>
</evidence>
<evidence type="ECO:0000256" key="8">
    <source>
        <dbReference type="ARBA" id="ARBA00022840"/>
    </source>
</evidence>
<keyword evidence="5 12" id="KW-0479">Metal-binding</keyword>
<feature type="active site" evidence="12">
    <location>
        <position position="1303"/>
    </location>
</feature>
<evidence type="ECO:0000259" key="15">
    <source>
        <dbReference type="Pfam" id="PF18072"/>
    </source>
</evidence>
<dbReference type="RefSeq" id="WP_187574352.1">
    <property type="nucleotide sequence ID" value="NZ_CP060731.1"/>
</dbReference>
<dbReference type="SMART" id="SM01211">
    <property type="entry name" value="GATase_5"/>
    <property type="match status" value="1"/>
</dbReference>
<keyword evidence="8 12" id="KW-0067">ATP-binding</keyword>
<dbReference type="NCBIfam" id="TIGR01735">
    <property type="entry name" value="FGAM_synt"/>
    <property type="match status" value="1"/>
</dbReference>
<comment type="subunit">
    <text evidence="12">Monomer.</text>
</comment>
<dbReference type="Pfam" id="PF18072">
    <property type="entry name" value="FGAR-AT_linker"/>
    <property type="match status" value="1"/>
</dbReference>
<dbReference type="GeneID" id="81470734"/>
<dbReference type="InterPro" id="IPR010918">
    <property type="entry name" value="PurM-like_C_dom"/>
</dbReference>
<feature type="binding site" evidence="12">
    <location>
        <position position="748"/>
    </location>
    <ligand>
        <name>Mg(2+)</name>
        <dbReference type="ChEBI" id="CHEBI:18420"/>
    </ligand>
</feature>
<dbReference type="Pfam" id="PF02769">
    <property type="entry name" value="AIRS_C"/>
    <property type="match status" value="2"/>
</dbReference>
<dbReference type="GO" id="GO:0005524">
    <property type="term" value="F:ATP binding"/>
    <property type="evidence" value="ECO:0007669"/>
    <property type="project" value="UniProtKB-UniRule"/>
</dbReference>
<evidence type="ECO:0000313" key="18">
    <source>
        <dbReference type="EMBL" id="QNN79173.1"/>
    </source>
</evidence>
<dbReference type="GO" id="GO:0004642">
    <property type="term" value="F:phosphoribosylformylglycinamidine synthase activity"/>
    <property type="evidence" value="ECO:0007669"/>
    <property type="project" value="UniProtKB-UniRule"/>
</dbReference>
<dbReference type="EC" id="6.3.5.3" evidence="12"/>
<organism evidence="18 19">
    <name type="scientific">Pseudoxanthomonas mexicana</name>
    <dbReference type="NCBI Taxonomy" id="128785"/>
    <lineage>
        <taxon>Bacteria</taxon>
        <taxon>Pseudomonadati</taxon>
        <taxon>Pseudomonadota</taxon>
        <taxon>Gammaproteobacteria</taxon>
        <taxon>Lysobacterales</taxon>
        <taxon>Lysobacteraceae</taxon>
        <taxon>Pseudoxanthomonas</taxon>
    </lineage>
</organism>
<dbReference type="FunFam" id="3.30.1330.10:FF:000005">
    <property type="entry name" value="Phosphoribosylformylglycinamidine synthase"/>
    <property type="match status" value="1"/>
</dbReference>
<evidence type="ECO:0000256" key="7">
    <source>
        <dbReference type="ARBA" id="ARBA00022755"/>
    </source>
</evidence>
<evidence type="ECO:0000256" key="5">
    <source>
        <dbReference type="ARBA" id="ARBA00022723"/>
    </source>
</evidence>
<dbReference type="FunFam" id="3.40.50.880:FF:000008">
    <property type="entry name" value="Phosphoribosylformylglycinamidine synthase"/>
    <property type="match status" value="1"/>
</dbReference>
<evidence type="ECO:0000256" key="6">
    <source>
        <dbReference type="ARBA" id="ARBA00022741"/>
    </source>
</evidence>
<evidence type="ECO:0000259" key="17">
    <source>
        <dbReference type="Pfam" id="PF22689"/>
    </source>
</evidence>
<dbReference type="GO" id="GO:0005737">
    <property type="term" value="C:cytoplasm"/>
    <property type="evidence" value="ECO:0007669"/>
    <property type="project" value="UniProtKB-SubCell"/>
</dbReference>
<feature type="binding site" evidence="12">
    <location>
        <begin position="296"/>
        <end position="307"/>
    </location>
    <ligand>
        <name>ATP</name>
        <dbReference type="ChEBI" id="CHEBI:30616"/>
    </ligand>
</feature>
<proteinExistence type="inferred from homology"/>
<feature type="active site" evidence="12">
    <location>
        <position position="1301"/>
    </location>
</feature>
<dbReference type="SUPFAM" id="SSF82697">
    <property type="entry name" value="PurS-like"/>
    <property type="match status" value="1"/>
</dbReference>
<feature type="domain" description="PurM-like C-terminal" evidence="14">
    <location>
        <begin position="418"/>
        <end position="575"/>
    </location>
</feature>
<name>A0A7G9TGE8_PSEMX</name>
<dbReference type="Gene3D" id="3.30.1330.10">
    <property type="entry name" value="PurM-like, N-terminal domain"/>
    <property type="match status" value="2"/>
</dbReference>
<keyword evidence="6 12" id="KW-0547">Nucleotide-binding</keyword>
<dbReference type="PANTHER" id="PTHR10099">
    <property type="entry name" value="PHOSPHORIBOSYLFORMYLGLYCINAMIDINE SYNTHASE"/>
    <property type="match status" value="1"/>
</dbReference>
<feature type="binding site" evidence="12">
    <location>
        <position position="752"/>
    </location>
    <ligand>
        <name>Mg(2+)</name>
        <dbReference type="ChEBI" id="CHEBI:18420"/>
    </ligand>
</feature>
<protein>
    <recommendedName>
        <fullName evidence="12">Phosphoribosylformylglycinamidine synthase</fullName>
        <shortName evidence="12">FGAM synthase</shortName>
        <shortName evidence="12">FGAMS</shortName>
        <ecNumber evidence="12">6.3.5.3</ecNumber>
    </recommendedName>
    <alternativeName>
        <fullName evidence="12">Formylglycinamide ribonucleotide amidotransferase</fullName>
        <shortName evidence="12">FGAR amidotransferase</shortName>
        <shortName evidence="12">FGAR-AT</shortName>
    </alternativeName>
</protein>
<evidence type="ECO:0000256" key="9">
    <source>
        <dbReference type="ARBA" id="ARBA00022842"/>
    </source>
</evidence>
<evidence type="ECO:0000256" key="12">
    <source>
        <dbReference type="HAMAP-Rule" id="MF_00419"/>
    </source>
</evidence>
<dbReference type="PROSITE" id="PS51273">
    <property type="entry name" value="GATASE_TYPE_1"/>
    <property type="match status" value="1"/>
</dbReference>
<reference evidence="18 19" key="1">
    <citation type="submission" date="2020-08" db="EMBL/GenBank/DDBJ databases">
        <title>Streptomycin Non-resistant strain, P. mexicana.</title>
        <authorList>
            <person name="Ganesh-Kumar S."/>
            <person name="Zhe T."/>
            <person name="Yu Z."/>
            <person name="Min Y."/>
        </authorList>
    </citation>
    <scope>NUCLEOTIDE SEQUENCE [LARGE SCALE GENOMIC DNA]</scope>
    <source>
        <strain evidence="18 19">GTZY2</strain>
    </source>
</reference>
<dbReference type="Gene3D" id="1.10.8.750">
    <property type="entry name" value="Phosphoribosylformylglycinamidine synthase, linker domain"/>
    <property type="match status" value="1"/>
</dbReference>
<dbReference type="GO" id="GO:0046872">
    <property type="term" value="F:metal ion binding"/>
    <property type="evidence" value="ECO:0007669"/>
    <property type="project" value="UniProtKB-KW"/>
</dbReference>